<dbReference type="PRINTS" id="PR00081">
    <property type="entry name" value="GDHRDH"/>
</dbReference>
<reference evidence="6 7" key="1">
    <citation type="journal article" date="2021" name="Nat. Commun.">
        <title>Genetic determinants of endophytism in the Arabidopsis root mycobiome.</title>
        <authorList>
            <person name="Mesny F."/>
            <person name="Miyauchi S."/>
            <person name="Thiergart T."/>
            <person name="Pickel B."/>
            <person name="Atanasova L."/>
            <person name="Karlsson M."/>
            <person name="Huettel B."/>
            <person name="Barry K.W."/>
            <person name="Haridas S."/>
            <person name="Chen C."/>
            <person name="Bauer D."/>
            <person name="Andreopoulos W."/>
            <person name="Pangilinan J."/>
            <person name="LaButti K."/>
            <person name="Riley R."/>
            <person name="Lipzen A."/>
            <person name="Clum A."/>
            <person name="Drula E."/>
            <person name="Henrissat B."/>
            <person name="Kohler A."/>
            <person name="Grigoriev I.V."/>
            <person name="Martin F.M."/>
            <person name="Hacquard S."/>
        </authorList>
    </citation>
    <scope>NUCLEOTIDE SEQUENCE [LARGE SCALE GENOMIC DNA]</scope>
    <source>
        <strain evidence="6 7">MPI-SDFR-AT-0080</strain>
    </source>
</reference>
<evidence type="ECO:0000313" key="6">
    <source>
        <dbReference type="EMBL" id="KAH7007917.1"/>
    </source>
</evidence>
<evidence type="ECO:0000256" key="2">
    <source>
        <dbReference type="ARBA" id="ARBA00022857"/>
    </source>
</evidence>
<keyword evidence="2" id="KW-0521">NADP</keyword>
<dbReference type="PROSITE" id="PS00061">
    <property type="entry name" value="ADH_SHORT"/>
    <property type="match status" value="1"/>
</dbReference>
<accession>A0ABQ8FPN5</accession>
<dbReference type="InterPro" id="IPR020904">
    <property type="entry name" value="Sc_DH/Rdtase_CS"/>
</dbReference>
<dbReference type="Gene3D" id="3.40.50.720">
    <property type="entry name" value="NAD(P)-binding Rossmann-like Domain"/>
    <property type="match status" value="1"/>
</dbReference>
<organism evidence="6 7">
    <name type="scientific">Macrophomina phaseolina</name>
    <dbReference type="NCBI Taxonomy" id="35725"/>
    <lineage>
        <taxon>Eukaryota</taxon>
        <taxon>Fungi</taxon>
        <taxon>Dikarya</taxon>
        <taxon>Ascomycota</taxon>
        <taxon>Pezizomycotina</taxon>
        <taxon>Dothideomycetes</taxon>
        <taxon>Dothideomycetes incertae sedis</taxon>
        <taxon>Botryosphaeriales</taxon>
        <taxon>Botryosphaeriaceae</taxon>
        <taxon>Macrophomina</taxon>
    </lineage>
</organism>
<name>A0ABQ8FPN5_9PEZI</name>
<evidence type="ECO:0008006" key="8">
    <source>
        <dbReference type="Google" id="ProtNLM"/>
    </source>
</evidence>
<dbReference type="CDD" id="cd05233">
    <property type="entry name" value="SDR_c"/>
    <property type="match status" value="1"/>
</dbReference>
<dbReference type="InterPro" id="IPR002347">
    <property type="entry name" value="SDR_fam"/>
</dbReference>
<protein>
    <recommendedName>
        <fullName evidence="8">Short-chain dehydrogenase/reductase SDR</fullName>
    </recommendedName>
</protein>
<comment type="function">
    <text evidence="4">Putative oxidoreductase.</text>
</comment>
<dbReference type="EMBL" id="JAGTJR010000122">
    <property type="protein sequence ID" value="KAH7007917.1"/>
    <property type="molecule type" value="Genomic_DNA"/>
</dbReference>
<gene>
    <name evidence="6" type="ORF">B0J12DRAFT_753108</name>
</gene>
<keyword evidence="3" id="KW-0560">Oxidoreductase</keyword>
<evidence type="ECO:0000256" key="5">
    <source>
        <dbReference type="RuleBase" id="RU000363"/>
    </source>
</evidence>
<evidence type="ECO:0000256" key="4">
    <source>
        <dbReference type="ARBA" id="ARBA00037096"/>
    </source>
</evidence>
<dbReference type="InterPro" id="IPR036291">
    <property type="entry name" value="NAD(P)-bd_dom_sf"/>
</dbReference>
<evidence type="ECO:0000256" key="1">
    <source>
        <dbReference type="ARBA" id="ARBA00006484"/>
    </source>
</evidence>
<proteinExistence type="inferred from homology"/>
<dbReference type="Proteomes" id="UP000774617">
    <property type="component" value="Unassembled WGS sequence"/>
</dbReference>
<keyword evidence="7" id="KW-1185">Reference proteome</keyword>
<dbReference type="PANTHER" id="PTHR44196">
    <property type="entry name" value="DEHYDROGENASE/REDUCTASE SDR FAMILY MEMBER 7B"/>
    <property type="match status" value="1"/>
</dbReference>
<dbReference type="Pfam" id="PF00106">
    <property type="entry name" value="adh_short"/>
    <property type="match status" value="1"/>
</dbReference>
<comment type="caution">
    <text evidence="6">The sequence shown here is derived from an EMBL/GenBank/DDBJ whole genome shotgun (WGS) entry which is preliminary data.</text>
</comment>
<evidence type="ECO:0000256" key="3">
    <source>
        <dbReference type="ARBA" id="ARBA00023002"/>
    </source>
</evidence>
<evidence type="ECO:0000313" key="7">
    <source>
        <dbReference type="Proteomes" id="UP000774617"/>
    </source>
</evidence>
<dbReference type="SUPFAM" id="SSF51735">
    <property type="entry name" value="NAD(P)-binding Rossmann-fold domains"/>
    <property type="match status" value="1"/>
</dbReference>
<sequence>MSQANAPFKHESTLTSRHKSYNFIAPEKFKGSHAGKVVFITGGGRGLGKAMAMAFAAAGASIAVLGRSETPLKETASEIQKKYNAKVISIVGDVTDPAVPEAAIAECKQKLGEIDILINNAGQGRFASIEKDDMDKWWSIYELNVKGPINFMHAVLPGMRARKTGIIFNIASDAGVKGVPFTSAYSSAKTAIIRVSQMLSWEVQEHGIQVYSIHPGTVATNFAYVDGLINFAELDENPQMKMMLSMREQFLEDDPELSAHSVVALAALEEVKALNGRYIDCTKDIGELLEGVRAGKLTPDMSILTIKAM</sequence>
<dbReference type="PANTHER" id="PTHR44196:SF1">
    <property type="entry name" value="DEHYDROGENASE_REDUCTASE SDR FAMILY MEMBER 7B"/>
    <property type="match status" value="1"/>
</dbReference>
<comment type="similarity">
    <text evidence="1 5">Belongs to the short-chain dehydrogenases/reductases (SDR) family.</text>
</comment>
<dbReference type="PRINTS" id="PR00080">
    <property type="entry name" value="SDRFAMILY"/>
</dbReference>